<evidence type="ECO:0000313" key="1">
    <source>
        <dbReference type="EMBL" id="KDR38582.1"/>
    </source>
</evidence>
<dbReference type="AlphaFoldDB" id="A0A069PDK3"/>
<comment type="caution">
    <text evidence="1">The sequence shown here is derived from an EMBL/GenBank/DDBJ whole genome shotgun (WGS) entry which is preliminary data.</text>
</comment>
<name>A0A069PDK3_9BURK</name>
<proteinExistence type="predicted"/>
<reference evidence="1 2" key="1">
    <citation type="submission" date="2014-03" db="EMBL/GenBank/DDBJ databases">
        <title>Draft Genome Sequences of Four Burkholderia Strains.</title>
        <authorList>
            <person name="Liu X.Y."/>
            <person name="Li C.X."/>
            <person name="Xu J.H."/>
        </authorList>
    </citation>
    <scope>NUCLEOTIDE SEQUENCE [LARGE SCALE GENOMIC DNA]</scope>
    <source>
        <strain evidence="1 2">DSM 50014</strain>
    </source>
</reference>
<sequence>MGIVDRPVMPPPAASYGLAILRNADAVATALFSTAPPPQVVDFPDLFGDLKAGHVRRRGLFFWRFPSLNPPLQSKPFAYLVKIDRTGGGQVPDSRADFEGSASL</sequence>
<dbReference type="EMBL" id="JFHC01000084">
    <property type="protein sequence ID" value="KDR38582.1"/>
    <property type="molecule type" value="Genomic_DNA"/>
</dbReference>
<gene>
    <name evidence="1" type="ORF">BG61_39305</name>
</gene>
<evidence type="ECO:0000313" key="2">
    <source>
        <dbReference type="Proteomes" id="UP000027466"/>
    </source>
</evidence>
<keyword evidence="2" id="KW-1185">Reference proteome</keyword>
<accession>A0A069PDK3</accession>
<protein>
    <submittedName>
        <fullName evidence="1">Uncharacterized protein</fullName>
    </submittedName>
</protein>
<dbReference type="Proteomes" id="UP000027466">
    <property type="component" value="Unassembled WGS sequence"/>
</dbReference>
<organism evidence="1 2">
    <name type="scientific">Caballeronia glathei</name>
    <dbReference type="NCBI Taxonomy" id="60547"/>
    <lineage>
        <taxon>Bacteria</taxon>
        <taxon>Pseudomonadati</taxon>
        <taxon>Pseudomonadota</taxon>
        <taxon>Betaproteobacteria</taxon>
        <taxon>Burkholderiales</taxon>
        <taxon>Burkholderiaceae</taxon>
        <taxon>Caballeronia</taxon>
    </lineage>
</organism>